<evidence type="ECO:0000313" key="2">
    <source>
        <dbReference type="WBParaSite" id="PS1159_v2.g13627.t1"/>
    </source>
</evidence>
<name>A0AC35F4U5_9BILA</name>
<dbReference type="WBParaSite" id="PS1159_v2.g13627.t1">
    <property type="protein sequence ID" value="PS1159_v2.g13627.t1"/>
    <property type="gene ID" value="PS1159_v2.g13627"/>
</dbReference>
<proteinExistence type="predicted"/>
<protein>
    <submittedName>
        <fullName evidence="2">Uncharacterized protein</fullName>
    </submittedName>
</protein>
<sequence length="234" mass="27019">MLIQDHFVGTFYDVVKASHPVIMVNMDVDAICALMILSNSFNMDDVHYTVIYVDSPATFEIRLRSFGDTGKNVILINCYGHLSLQDVDIAKQHRFFIIDSRRPFHLDNVFANNYDEDDYGEDRDLMVQQRIIKNAAKAEWSRKRKDIHWNYYSQTWYSIPSAVLLLELAHSMGKSNANFAWCAAVALSSQFTDYLISFHQYASICTDNMKQFVGKYGQKQKSCGDLMNITFDEE</sequence>
<organism evidence="1 2">
    <name type="scientific">Panagrolaimus sp. PS1159</name>
    <dbReference type="NCBI Taxonomy" id="55785"/>
    <lineage>
        <taxon>Eukaryota</taxon>
        <taxon>Metazoa</taxon>
        <taxon>Ecdysozoa</taxon>
        <taxon>Nematoda</taxon>
        <taxon>Chromadorea</taxon>
        <taxon>Rhabditida</taxon>
        <taxon>Tylenchina</taxon>
        <taxon>Panagrolaimomorpha</taxon>
        <taxon>Panagrolaimoidea</taxon>
        <taxon>Panagrolaimidae</taxon>
        <taxon>Panagrolaimus</taxon>
    </lineage>
</organism>
<dbReference type="Proteomes" id="UP000887580">
    <property type="component" value="Unplaced"/>
</dbReference>
<accession>A0AC35F4U5</accession>
<reference evidence="2" key="1">
    <citation type="submission" date="2022-11" db="UniProtKB">
        <authorList>
            <consortium name="WormBaseParasite"/>
        </authorList>
    </citation>
    <scope>IDENTIFICATION</scope>
</reference>
<evidence type="ECO:0000313" key="1">
    <source>
        <dbReference type="Proteomes" id="UP000887580"/>
    </source>
</evidence>